<dbReference type="InterPro" id="IPR042098">
    <property type="entry name" value="TauD-like_sf"/>
</dbReference>
<dbReference type="PANTHER" id="PTHR30468:SF1">
    <property type="entry name" value="ALPHA-KETOGLUTARATE-DEPENDENT SULFONATE DIOXYGENASE"/>
    <property type="match status" value="1"/>
</dbReference>
<protein>
    <recommendedName>
        <fullName evidence="7">TauD/TfdA-like domain-containing protein</fullName>
    </recommendedName>
</protein>
<comment type="caution">
    <text evidence="8">The sequence shown here is derived from an EMBL/GenBank/DDBJ whole genome shotgun (WGS) entry which is preliminary data.</text>
</comment>
<dbReference type="Pfam" id="PF02668">
    <property type="entry name" value="TauD"/>
    <property type="match status" value="1"/>
</dbReference>
<evidence type="ECO:0000259" key="7">
    <source>
        <dbReference type="Pfam" id="PF02668"/>
    </source>
</evidence>
<dbReference type="GO" id="GO:0005737">
    <property type="term" value="C:cytoplasm"/>
    <property type="evidence" value="ECO:0007669"/>
    <property type="project" value="TreeGrafter"/>
</dbReference>
<dbReference type="AlphaFoldDB" id="A0A9P8PNA9"/>
<keyword evidence="9" id="KW-1185">Reference proteome</keyword>
<evidence type="ECO:0000256" key="4">
    <source>
        <dbReference type="ARBA" id="ARBA00022964"/>
    </source>
</evidence>
<evidence type="ECO:0000256" key="5">
    <source>
        <dbReference type="ARBA" id="ARBA00023002"/>
    </source>
</evidence>
<dbReference type="EMBL" id="JAEUBF010000782">
    <property type="protein sequence ID" value="KAH3675037.1"/>
    <property type="molecule type" value="Genomic_DNA"/>
</dbReference>
<evidence type="ECO:0000256" key="6">
    <source>
        <dbReference type="ARBA" id="ARBA00023004"/>
    </source>
</evidence>
<dbReference type="InterPro" id="IPR003819">
    <property type="entry name" value="TauD/TfdA-like"/>
</dbReference>
<dbReference type="FunFam" id="3.60.130.10:FF:000003">
    <property type="entry name" value="Alpha-ketoglutarate-dependent taurine dioxygenase"/>
    <property type="match status" value="1"/>
</dbReference>
<reference evidence="8" key="1">
    <citation type="journal article" date="2021" name="Open Biol.">
        <title>Shared evolutionary footprints suggest mitochondrial oxidative damage underlies multiple complex I losses in fungi.</title>
        <authorList>
            <person name="Schikora-Tamarit M.A."/>
            <person name="Marcet-Houben M."/>
            <person name="Nosek J."/>
            <person name="Gabaldon T."/>
        </authorList>
    </citation>
    <scope>NUCLEOTIDE SEQUENCE</scope>
    <source>
        <strain evidence="8">CBS6341</strain>
    </source>
</reference>
<proteinExistence type="inferred from homology"/>
<dbReference type="GO" id="GO:0044273">
    <property type="term" value="P:sulfur compound catabolic process"/>
    <property type="evidence" value="ECO:0007669"/>
    <property type="project" value="TreeGrafter"/>
</dbReference>
<reference evidence="8" key="2">
    <citation type="submission" date="2021-01" db="EMBL/GenBank/DDBJ databases">
        <authorList>
            <person name="Schikora-Tamarit M.A."/>
        </authorList>
    </citation>
    <scope>NUCLEOTIDE SEQUENCE</scope>
    <source>
        <strain evidence="8">CBS6341</strain>
    </source>
</reference>
<evidence type="ECO:0000256" key="3">
    <source>
        <dbReference type="ARBA" id="ARBA00022723"/>
    </source>
</evidence>
<feature type="domain" description="TauD/TfdA-like" evidence="7">
    <location>
        <begin position="109"/>
        <end position="377"/>
    </location>
</feature>
<dbReference type="SUPFAM" id="SSF51197">
    <property type="entry name" value="Clavaminate synthase-like"/>
    <property type="match status" value="1"/>
</dbReference>
<keyword evidence="3" id="KW-0479">Metal-binding</keyword>
<dbReference type="GO" id="GO:0000907">
    <property type="term" value="F:sulfonate dioxygenase activity"/>
    <property type="evidence" value="ECO:0007669"/>
    <property type="project" value="TreeGrafter"/>
</dbReference>
<dbReference type="InterPro" id="IPR051323">
    <property type="entry name" value="AtsK-like"/>
</dbReference>
<sequence>MPSATSTETLAEKTSKLSLNKTIVKDENKYSTVGTYKANKFATRVLGDDGILRLTDEEAADIKYPDYAPTWDTNEHGEPYQEFEFHDRGLDADPSLKNLFPTDGSFSKEELTPKFGTEVKGIQLSQLSNSAKDELALFVAQRGVVVFRDQDLAAKGPKFNHEFGEYFGPLHIHPASGAPEGYSTLHLVYRSTEVKPNEAILKNHGSTVAFHSDVSYEKQPPSITFLAHLEGPTSGGDTVFVDSVTAYERLSPQFQQIIERLHAVHSGFEQAENSRKNGGITRREPVANVHPVVRTNQLTGKKAIYVNRQFTRDIVDLKKEESDAILNFLYDHLFSSIDLHVRVKWEENTVVVWDNRITSHTALLDWDTPLRRHLYRLASRAEVPYLEKQK</sequence>
<gene>
    <name evidence="8" type="ORF">WICMUC_002869</name>
</gene>
<accession>A0A9P8PNA9</accession>
<evidence type="ECO:0000256" key="1">
    <source>
        <dbReference type="ARBA" id="ARBA00001954"/>
    </source>
</evidence>
<comment type="similarity">
    <text evidence="2">Belongs to the TfdA dioxygenase family.</text>
</comment>
<evidence type="ECO:0000313" key="8">
    <source>
        <dbReference type="EMBL" id="KAH3675037.1"/>
    </source>
</evidence>
<dbReference type="PANTHER" id="PTHR30468">
    <property type="entry name" value="ALPHA-KETOGLUTARATE-DEPENDENT SULFONATE DIOXYGENASE"/>
    <property type="match status" value="1"/>
</dbReference>
<keyword evidence="6" id="KW-0408">Iron</keyword>
<evidence type="ECO:0000256" key="2">
    <source>
        <dbReference type="ARBA" id="ARBA00005896"/>
    </source>
</evidence>
<dbReference type="Proteomes" id="UP000769528">
    <property type="component" value="Unassembled WGS sequence"/>
</dbReference>
<comment type="cofactor">
    <cofactor evidence="1">
        <name>Fe(2+)</name>
        <dbReference type="ChEBI" id="CHEBI:29033"/>
    </cofactor>
</comment>
<keyword evidence="5" id="KW-0560">Oxidoreductase</keyword>
<keyword evidence="4" id="KW-0223">Dioxygenase</keyword>
<name>A0A9P8PNA9_9ASCO</name>
<dbReference type="OrthoDB" id="10257314at2759"/>
<dbReference type="GO" id="GO:0046872">
    <property type="term" value="F:metal ion binding"/>
    <property type="evidence" value="ECO:0007669"/>
    <property type="project" value="UniProtKB-KW"/>
</dbReference>
<dbReference type="Gene3D" id="3.60.130.10">
    <property type="entry name" value="Clavaminate synthase-like"/>
    <property type="match status" value="1"/>
</dbReference>
<organism evidence="8 9">
    <name type="scientific">Wickerhamomyces mucosus</name>
    <dbReference type="NCBI Taxonomy" id="1378264"/>
    <lineage>
        <taxon>Eukaryota</taxon>
        <taxon>Fungi</taxon>
        <taxon>Dikarya</taxon>
        <taxon>Ascomycota</taxon>
        <taxon>Saccharomycotina</taxon>
        <taxon>Saccharomycetes</taxon>
        <taxon>Phaffomycetales</taxon>
        <taxon>Wickerhamomycetaceae</taxon>
        <taxon>Wickerhamomyces</taxon>
    </lineage>
</organism>
<evidence type="ECO:0000313" key="9">
    <source>
        <dbReference type="Proteomes" id="UP000769528"/>
    </source>
</evidence>